<reference evidence="3" key="2">
    <citation type="submission" date="2025-04" db="UniProtKB">
        <authorList>
            <consortium name="RefSeq"/>
        </authorList>
    </citation>
    <scope>IDENTIFICATION</scope>
    <source>
        <strain evidence="3">USDA-PBARC FA_bdor</strain>
        <tissue evidence="3">Whole organism</tissue>
    </source>
</reference>
<dbReference type="RefSeq" id="XP_011309586.1">
    <property type="nucleotide sequence ID" value="XM_011311284.1"/>
</dbReference>
<accession>A0A0C9RPY3</accession>
<dbReference type="EMBL" id="GBYB01010560">
    <property type="protein sequence ID" value="JAG80327.1"/>
    <property type="molecule type" value="Transcribed_RNA"/>
</dbReference>
<dbReference type="Proteomes" id="UP000694866">
    <property type="component" value="Unplaced"/>
</dbReference>
<evidence type="ECO:0000313" key="3">
    <source>
        <dbReference type="RefSeq" id="XP_011309586.1"/>
    </source>
</evidence>
<reference evidence="1" key="1">
    <citation type="submission" date="2015-01" db="EMBL/GenBank/DDBJ databases">
        <title>Transcriptome Assembly of Fopius arisanus.</title>
        <authorList>
            <person name="Geib S."/>
        </authorList>
    </citation>
    <scope>NUCLEOTIDE SEQUENCE</scope>
</reference>
<proteinExistence type="predicted"/>
<keyword evidence="2" id="KW-1185">Reference proteome</keyword>
<organism evidence="1">
    <name type="scientific">Fopius arisanus</name>
    <dbReference type="NCBI Taxonomy" id="64838"/>
    <lineage>
        <taxon>Eukaryota</taxon>
        <taxon>Metazoa</taxon>
        <taxon>Ecdysozoa</taxon>
        <taxon>Arthropoda</taxon>
        <taxon>Hexapoda</taxon>
        <taxon>Insecta</taxon>
        <taxon>Pterygota</taxon>
        <taxon>Neoptera</taxon>
        <taxon>Endopterygota</taxon>
        <taxon>Hymenoptera</taxon>
        <taxon>Apocrita</taxon>
        <taxon>Ichneumonoidea</taxon>
        <taxon>Braconidae</taxon>
        <taxon>Opiinae</taxon>
        <taxon>Fopius</taxon>
    </lineage>
</organism>
<sequence length="662" mass="74830">MENDTWAQTLFTITPEEDGYLREITDETVISAPEDLPLVLDTENIAYRETLVKITRDFVDPRELEKTEFQESECQTYMKGIPKVEYVISHQDEASQTLFIGRNCPPPPGQTARPVVDILNKKVLPKLKKSQLVQTIITVLEDLPQTAFLEGLLQKITDEEQNDPELMVNATETELTKIETLDLLNFLLDRTIWIADTTPDVLVQTRDILVETKIKYNERLTGFMIDFEGQTNLSLQPAKSTSKLLDDYLKVKHFVEDVLEGVMDSGVHDRIFVDDFVDEIIDRCSEFVRLPLKDEAIQTLASGRPFDAKDDEILETLRRSVIADPVQTTEMVLPIVSHILDRVSEIVAVDSRAAAQFVVDKVVHKANAIGKKLYDIKNAGRGPPIDEIFALRRRKLMVSMPKKREMEDASTQTGLAGVPQIRKFQENKEVVCCVCPTNSKCRWCSEENTPPKDMRPFRTQDILLAYKPCYVVMDPGDATPDMKRPCAQDPPVQIAFSDHETSTELLNSSERCSCMIQTEGKLDVAESTSGWSHVIATDAWLLPSTPSHQSKSTMSVKISESNCKSTRSQIPIPKTTMEALQVLKSTFCNRETCPGVSSIEDPNRMPQEIVPGTSRKNQNVVCTNYPPPDSDECICDYFNDQIQNKLKILEIQLQIKSKKPER</sequence>
<gene>
    <name evidence="1" type="primary">RPC_3085</name>
    <name evidence="3" type="synonym">LOC105270391</name>
    <name evidence="1" type="ORF">g.16862</name>
</gene>
<name>A0A0C9RPY3_9HYME</name>
<dbReference type="OrthoDB" id="7694538at2759"/>
<dbReference type="GeneID" id="105270391"/>
<accession>A0A9R1U747</accession>
<dbReference type="KEGG" id="fas:105270391"/>
<protein>
    <submittedName>
        <fullName evidence="1">RPC_3085 protein</fullName>
    </submittedName>
</protein>
<evidence type="ECO:0000313" key="1">
    <source>
        <dbReference type="EMBL" id="JAG80327.1"/>
    </source>
</evidence>
<dbReference type="AlphaFoldDB" id="A0A0C9RPY3"/>
<evidence type="ECO:0000313" key="2">
    <source>
        <dbReference type="Proteomes" id="UP000694866"/>
    </source>
</evidence>